<protein>
    <submittedName>
        <fullName evidence="3">Valacyclovir hydrolase</fullName>
    </submittedName>
</protein>
<evidence type="ECO:0000256" key="1">
    <source>
        <dbReference type="SAM" id="MobiDB-lite"/>
    </source>
</evidence>
<dbReference type="PANTHER" id="PTHR43689:SF8">
    <property type="entry name" value="ALPHA_BETA-HYDROLASES SUPERFAMILY PROTEIN"/>
    <property type="match status" value="1"/>
</dbReference>
<keyword evidence="3" id="KW-0378">Hydrolase</keyword>
<dbReference type="InterPro" id="IPR000073">
    <property type="entry name" value="AB_hydrolase_1"/>
</dbReference>
<accession>A0A0B6SE07</accession>
<reference evidence="3 4" key="2">
    <citation type="journal article" date="2016" name="Appl. Microbiol. Biotechnol.">
        <title>Mutations improving production and secretion of extracellular lipase by Burkholderia glumae PG1.</title>
        <authorList>
            <person name="Knapp A."/>
            <person name="Voget S."/>
            <person name="Gao R."/>
            <person name="Zaburannyi N."/>
            <person name="Krysciak D."/>
            <person name="Breuer M."/>
            <person name="Hauer B."/>
            <person name="Streit W.R."/>
            <person name="Muller R."/>
            <person name="Daniel R."/>
            <person name="Jaeger K.E."/>
        </authorList>
    </citation>
    <scope>NUCLEOTIDE SEQUENCE [LARGE SCALE GENOMIC DNA]</scope>
    <source>
        <strain evidence="3 4">PG1</strain>
    </source>
</reference>
<feature type="region of interest" description="Disordered" evidence="1">
    <location>
        <begin position="35"/>
        <end position="60"/>
    </location>
</feature>
<dbReference type="KEGG" id="bgp:BGL_2c24050"/>
<sequence length="300" mass="32067">MSASRQCAGPDPARLSMTDEIRRIATPSGQLFAQRWPAAQATRGAPPDQPAGEARRLHTGPDLNDAAAPIVLLHDSLGCVALWRDFPAALARATGRDVIAYDRAGFGRSAPARGPLAASFIEDEARLALPALRQAFGFSRFVALGHSVGGGMAAGFAAAEPACCEALVTIAAQAFVEDRTLDGIRAAREAFALPGQFERLRRHHGERARWVLDAWIDTWLDPAFGGWTLDATLARIRCPVLALHGEHDEYGSPRHPARIAERVPGPVRVVLLPGCAHVPHREAMPAVLEAVAAFLGEVGR</sequence>
<dbReference type="PANTHER" id="PTHR43689">
    <property type="entry name" value="HYDROLASE"/>
    <property type="match status" value="1"/>
</dbReference>
<reference evidence="4" key="1">
    <citation type="submission" date="2011-03" db="EMBL/GenBank/DDBJ databases">
        <authorList>
            <person name="Voget S."/>
            <person name="Streit W.R."/>
            <person name="Jaeger K.E."/>
            <person name="Daniel R."/>
        </authorList>
    </citation>
    <scope>NUCLEOTIDE SEQUENCE [LARGE SCALE GENOMIC DNA]</scope>
    <source>
        <strain evidence="4">PG1</strain>
    </source>
</reference>
<dbReference type="AlphaFoldDB" id="A0A0B6SE07"/>
<gene>
    <name evidence="3" type="ORF">BGL_2c24050</name>
</gene>
<evidence type="ECO:0000313" key="4">
    <source>
        <dbReference type="Proteomes" id="UP000031838"/>
    </source>
</evidence>
<dbReference type="InterPro" id="IPR029058">
    <property type="entry name" value="AB_hydrolase_fold"/>
</dbReference>
<keyword evidence="4" id="KW-1185">Reference proteome</keyword>
<dbReference type="EMBL" id="CP002581">
    <property type="protein sequence ID" value="AJK50461.1"/>
    <property type="molecule type" value="Genomic_DNA"/>
</dbReference>
<feature type="domain" description="AB hydrolase-1" evidence="2">
    <location>
        <begin position="69"/>
        <end position="186"/>
    </location>
</feature>
<dbReference type="Gene3D" id="3.40.50.1820">
    <property type="entry name" value="alpha/beta hydrolase"/>
    <property type="match status" value="1"/>
</dbReference>
<dbReference type="GO" id="GO:0016787">
    <property type="term" value="F:hydrolase activity"/>
    <property type="evidence" value="ECO:0007669"/>
    <property type="project" value="UniProtKB-KW"/>
</dbReference>
<proteinExistence type="predicted"/>
<organism evidence="3 4">
    <name type="scientific">Burkholderia plantarii</name>
    <dbReference type="NCBI Taxonomy" id="41899"/>
    <lineage>
        <taxon>Bacteria</taxon>
        <taxon>Pseudomonadati</taxon>
        <taxon>Pseudomonadota</taxon>
        <taxon>Betaproteobacteria</taxon>
        <taxon>Burkholderiales</taxon>
        <taxon>Burkholderiaceae</taxon>
        <taxon>Burkholderia</taxon>
    </lineage>
</organism>
<dbReference type="SUPFAM" id="SSF53474">
    <property type="entry name" value="alpha/beta-Hydrolases"/>
    <property type="match status" value="1"/>
</dbReference>
<evidence type="ECO:0000259" key="2">
    <source>
        <dbReference type="Pfam" id="PF00561"/>
    </source>
</evidence>
<evidence type="ECO:0000313" key="3">
    <source>
        <dbReference type="EMBL" id="AJK50461.1"/>
    </source>
</evidence>
<dbReference type="Pfam" id="PF00561">
    <property type="entry name" value="Abhydrolase_1"/>
    <property type="match status" value="1"/>
</dbReference>
<dbReference type="HOGENOM" id="CLU_020336_26_0_4"/>
<dbReference type="Proteomes" id="UP000031838">
    <property type="component" value="Chromosome 2"/>
</dbReference>
<name>A0A0B6SE07_BURPL</name>